<dbReference type="EMBL" id="LT960614">
    <property type="protein sequence ID" value="SON56343.1"/>
    <property type="molecule type" value="Genomic_DNA"/>
</dbReference>
<dbReference type="Pfam" id="PF00156">
    <property type="entry name" value="Pribosyltran"/>
    <property type="match status" value="1"/>
</dbReference>
<dbReference type="CDD" id="cd06223">
    <property type="entry name" value="PRTases_typeI"/>
    <property type="match status" value="1"/>
</dbReference>
<evidence type="ECO:0000313" key="3">
    <source>
        <dbReference type="Proteomes" id="UP000223606"/>
    </source>
</evidence>
<reference evidence="3" key="1">
    <citation type="submission" date="2017-09" db="EMBL/GenBank/DDBJ databases">
        <title>Genome sequence of Nannocystis excedens DSM 71.</title>
        <authorList>
            <person name="Blom J."/>
        </authorList>
    </citation>
    <scope>NUCLEOTIDE SEQUENCE [LARGE SCALE GENOMIC DNA]</scope>
    <source>
        <strain evidence="3">type strain: E19</strain>
    </source>
</reference>
<dbReference type="InterPro" id="IPR029057">
    <property type="entry name" value="PRTase-like"/>
</dbReference>
<name>A0A2C9D7W8_9HYPH</name>
<feature type="domain" description="Phosphoribosyltransferase" evidence="1">
    <location>
        <begin position="8"/>
        <end position="181"/>
    </location>
</feature>
<dbReference type="KEGG" id="hdi:HDIA_2802"/>
<dbReference type="GO" id="GO:0016740">
    <property type="term" value="F:transferase activity"/>
    <property type="evidence" value="ECO:0007669"/>
    <property type="project" value="UniProtKB-KW"/>
</dbReference>
<evidence type="ECO:0000313" key="2">
    <source>
        <dbReference type="EMBL" id="SON56343.1"/>
    </source>
</evidence>
<protein>
    <submittedName>
        <fullName evidence="2">Putative phosphoribosyl transferase</fullName>
    </submittedName>
</protein>
<keyword evidence="2" id="KW-0808">Transferase</keyword>
<dbReference type="AlphaFoldDB" id="A0A2C9D7W8"/>
<evidence type="ECO:0000259" key="1">
    <source>
        <dbReference type="Pfam" id="PF00156"/>
    </source>
</evidence>
<dbReference type="OrthoDB" id="9810066at2"/>
<dbReference type="Gene3D" id="3.30.1310.20">
    <property type="entry name" value="PRTase-like"/>
    <property type="match status" value="1"/>
</dbReference>
<keyword evidence="3" id="KW-1185">Reference proteome</keyword>
<gene>
    <name evidence="2" type="ORF">HDIA_2802</name>
</gene>
<sequence length="219" mass="23898">MPFDNRREAGRKLAEALASYRAKEPVILALPRGGVPVAAEVADALGAPLDLVIARKVGLPDHPELAMGAVSDGAEPVIIRNEDVIRASRIGKLQFDAACRTEIEEIERRRQRYAGPRDRPDLKGRVVIVVDDGIATGATAKAALGAVRQQHPRELVLAVPVAPADTIGDLRRETDRLVCLETPELFGAIGFFYVDFRPARDEEVISILQDVRTRREGTP</sequence>
<accession>A0A2C9D7W8</accession>
<dbReference type="SUPFAM" id="SSF53271">
    <property type="entry name" value="PRTase-like"/>
    <property type="match status" value="1"/>
</dbReference>
<dbReference type="RefSeq" id="WP_099556731.1">
    <property type="nucleotide sequence ID" value="NZ_LT960614.1"/>
</dbReference>
<proteinExistence type="predicted"/>
<organism evidence="2 3">
    <name type="scientific">Hartmannibacter diazotrophicus</name>
    <dbReference type="NCBI Taxonomy" id="1482074"/>
    <lineage>
        <taxon>Bacteria</taxon>
        <taxon>Pseudomonadati</taxon>
        <taxon>Pseudomonadota</taxon>
        <taxon>Alphaproteobacteria</taxon>
        <taxon>Hyphomicrobiales</taxon>
        <taxon>Pleomorphomonadaceae</taxon>
        <taxon>Hartmannibacter</taxon>
    </lineage>
</organism>
<dbReference type="Proteomes" id="UP000223606">
    <property type="component" value="Chromosome 1"/>
</dbReference>
<dbReference type="Gene3D" id="3.40.50.2020">
    <property type="match status" value="1"/>
</dbReference>
<dbReference type="InterPro" id="IPR000836">
    <property type="entry name" value="PRTase_dom"/>
</dbReference>